<reference evidence="2" key="4">
    <citation type="submission" date="2024-02" db="EMBL/GenBank/DDBJ databases">
        <title>Comparative genomics of Cryptococcus and Kwoniella reveals pathogenesis evolution and contrasting modes of karyotype evolution via chromosome fusion or intercentromeric recombination.</title>
        <authorList>
            <person name="Coelho M.A."/>
            <person name="David-Palma M."/>
            <person name="Shea T."/>
            <person name="Bowers K."/>
            <person name="McGinley-Smith S."/>
            <person name="Mohammad A.W."/>
            <person name="Gnirke A."/>
            <person name="Yurkov A.M."/>
            <person name="Nowrousian M."/>
            <person name="Sun S."/>
            <person name="Cuomo C.A."/>
            <person name="Heitman J."/>
        </authorList>
    </citation>
    <scope>NUCLEOTIDE SEQUENCE</scope>
    <source>
        <strain evidence="2">CBS 10118</strain>
    </source>
</reference>
<dbReference type="KEGG" id="kbi:30211758"/>
<name>A0A1B9FW60_9TREE</name>
<keyword evidence="3" id="KW-1185">Reference proteome</keyword>
<reference evidence="1" key="3">
    <citation type="submission" date="2014-01" db="EMBL/GenBank/DDBJ databases">
        <title>Evolution of pathogenesis and genome organization in the Tremellales.</title>
        <authorList>
            <person name="Cuomo C."/>
            <person name="Litvintseva A."/>
            <person name="Heitman J."/>
            <person name="Chen Y."/>
            <person name="Sun S."/>
            <person name="Springer D."/>
            <person name="Dromer F."/>
            <person name="Young S."/>
            <person name="Zeng Q."/>
            <person name="Chapman S."/>
            <person name="Gujja S."/>
            <person name="Saif S."/>
            <person name="Birren B."/>
        </authorList>
    </citation>
    <scope>NUCLEOTIDE SEQUENCE</scope>
    <source>
        <strain evidence="1">CBS 10118</strain>
    </source>
</reference>
<gene>
    <name evidence="1" type="ORF">I302_07359</name>
    <name evidence="2" type="ORF">I302_108274</name>
</gene>
<reference evidence="1" key="1">
    <citation type="submission" date="2013-07" db="EMBL/GenBank/DDBJ databases">
        <title>The Genome Sequence of Cryptococcus bestiolae CBS10118.</title>
        <authorList>
            <consortium name="The Broad Institute Genome Sequencing Platform"/>
            <person name="Cuomo C."/>
            <person name="Litvintseva A."/>
            <person name="Chen Y."/>
            <person name="Heitman J."/>
            <person name="Sun S."/>
            <person name="Springer D."/>
            <person name="Dromer F."/>
            <person name="Young S.K."/>
            <person name="Zeng Q."/>
            <person name="Gargeya S."/>
            <person name="Fitzgerald M."/>
            <person name="Abouelleil A."/>
            <person name="Alvarado L."/>
            <person name="Berlin A.M."/>
            <person name="Chapman S.B."/>
            <person name="Dewar J."/>
            <person name="Goldberg J."/>
            <person name="Griggs A."/>
            <person name="Gujja S."/>
            <person name="Hansen M."/>
            <person name="Howarth C."/>
            <person name="Imamovic A."/>
            <person name="Larimer J."/>
            <person name="McCowan C."/>
            <person name="Murphy C."/>
            <person name="Pearson M."/>
            <person name="Priest M."/>
            <person name="Roberts A."/>
            <person name="Saif S."/>
            <person name="Shea T."/>
            <person name="Sykes S."/>
            <person name="Wortman J."/>
            <person name="Nusbaum C."/>
            <person name="Birren B."/>
        </authorList>
    </citation>
    <scope>NUCLEOTIDE SEQUENCE [LARGE SCALE GENOMIC DNA]</scope>
    <source>
        <strain evidence="1">CBS 10118</strain>
    </source>
</reference>
<reference evidence="2" key="2">
    <citation type="submission" date="2013-07" db="EMBL/GenBank/DDBJ databases">
        <authorList>
            <consortium name="The Broad Institute Genome Sequencing Platform"/>
            <person name="Cuomo C."/>
            <person name="Litvintseva A."/>
            <person name="Chen Y."/>
            <person name="Heitman J."/>
            <person name="Sun S."/>
            <person name="Springer D."/>
            <person name="Dromer F."/>
            <person name="Young S.K."/>
            <person name="Zeng Q."/>
            <person name="Gargeya S."/>
            <person name="Fitzgerald M."/>
            <person name="Abouelleil A."/>
            <person name="Alvarado L."/>
            <person name="Berlin A.M."/>
            <person name="Chapman S.B."/>
            <person name="Dewar J."/>
            <person name="Goldberg J."/>
            <person name="Griggs A."/>
            <person name="Gujja S."/>
            <person name="Hansen M."/>
            <person name="Howarth C."/>
            <person name="Imamovic A."/>
            <person name="Larimer J."/>
            <person name="McCowan C."/>
            <person name="Murphy C."/>
            <person name="Pearson M."/>
            <person name="Priest M."/>
            <person name="Roberts A."/>
            <person name="Saif S."/>
            <person name="Shea T."/>
            <person name="Sykes S."/>
            <person name="Wortman J."/>
            <person name="Nusbaum C."/>
            <person name="Birren B."/>
        </authorList>
    </citation>
    <scope>NUCLEOTIDE SEQUENCE</scope>
    <source>
        <strain evidence="2">CBS 10118</strain>
    </source>
</reference>
<dbReference type="GeneID" id="30211758"/>
<dbReference type="VEuPathDB" id="FungiDB:I302_07359"/>
<evidence type="ECO:0000313" key="3">
    <source>
        <dbReference type="Proteomes" id="UP000092730"/>
    </source>
</evidence>
<dbReference type="AlphaFoldDB" id="A0A1B9FW60"/>
<protein>
    <submittedName>
        <fullName evidence="1">Uncharacterized protein</fullName>
    </submittedName>
</protein>
<proteinExistence type="predicted"/>
<evidence type="ECO:0000313" key="1">
    <source>
        <dbReference type="EMBL" id="OCF23009.1"/>
    </source>
</evidence>
<evidence type="ECO:0000313" key="2">
    <source>
        <dbReference type="EMBL" id="WVW86232.1"/>
    </source>
</evidence>
<dbReference type="RefSeq" id="XP_019044079.1">
    <property type="nucleotide sequence ID" value="XM_019193956.1"/>
</dbReference>
<dbReference type="EMBL" id="CP144547">
    <property type="protein sequence ID" value="WVW86232.1"/>
    <property type="molecule type" value="Genomic_DNA"/>
</dbReference>
<accession>A0A1B9FW60</accession>
<sequence length="341" mass="39986">MATRLLDLSDELLEEIAYWVDDATPLPLPSFTPHHVNLQSNIKAHTNKHLVNFRATCRQIRSICKIRPTNVVIKRSSQMQHWLKNAPEAVVIIVKRMVIDCKPEILGRNSSTFVSMDEHMFFTIAWPTFTEFLSVFTSLQELITMDTPLCLHDDTVVRVDVASLESPEYESFIPAAPFLEHLKIVSPTQSDDIPHMVTLWQTQQTKRLFPLKTLYYLLPIDSDVHDFENNLTHIQSACPLLEDICISMVAYKQLEHWVPPGEHIMARNVPERDHGWLYRRTCERQTSEWTIEDNLDVWRDDTSFMDFVDFWKIFEHLKRFDWSLLFGLYLSEQARISFSDY</sequence>
<dbReference type="OrthoDB" id="2564533at2759"/>
<dbReference type="EMBL" id="KI894024">
    <property type="protein sequence ID" value="OCF23009.1"/>
    <property type="molecule type" value="Genomic_DNA"/>
</dbReference>
<dbReference type="Proteomes" id="UP000092730">
    <property type="component" value="Chromosome 7"/>
</dbReference>
<organism evidence="1">
    <name type="scientific">Kwoniella bestiolae CBS 10118</name>
    <dbReference type="NCBI Taxonomy" id="1296100"/>
    <lineage>
        <taxon>Eukaryota</taxon>
        <taxon>Fungi</taxon>
        <taxon>Dikarya</taxon>
        <taxon>Basidiomycota</taxon>
        <taxon>Agaricomycotina</taxon>
        <taxon>Tremellomycetes</taxon>
        <taxon>Tremellales</taxon>
        <taxon>Cryptococcaceae</taxon>
        <taxon>Kwoniella</taxon>
    </lineage>
</organism>